<name>A0A8H7TJM3_9HELO</name>
<dbReference type="AlphaFoldDB" id="A0A8H7TJM3"/>
<gene>
    <name evidence="3" type="ORF">IFR04_006785</name>
</gene>
<feature type="chain" id="PRO_5034722126" evidence="2">
    <location>
        <begin position="20"/>
        <end position="491"/>
    </location>
</feature>
<feature type="compositionally biased region" description="Polar residues" evidence="1">
    <location>
        <begin position="293"/>
        <end position="308"/>
    </location>
</feature>
<organism evidence="3 4">
    <name type="scientific">Cadophora malorum</name>
    <dbReference type="NCBI Taxonomy" id="108018"/>
    <lineage>
        <taxon>Eukaryota</taxon>
        <taxon>Fungi</taxon>
        <taxon>Dikarya</taxon>
        <taxon>Ascomycota</taxon>
        <taxon>Pezizomycotina</taxon>
        <taxon>Leotiomycetes</taxon>
        <taxon>Helotiales</taxon>
        <taxon>Ploettnerulaceae</taxon>
        <taxon>Cadophora</taxon>
    </lineage>
</organism>
<feature type="compositionally biased region" description="Low complexity" evidence="1">
    <location>
        <begin position="345"/>
        <end position="371"/>
    </location>
</feature>
<dbReference type="OrthoDB" id="3564322at2759"/>
<protein>
    <submittedName>
        <fullName evidence="3">Uncharacterized protein</fullName>
    </submittedName>
</protein>
<dbReference type="EMBL" id="JAFJYH010000091">
    <property type="protein sequence ID" value="KAG4420126.1"/>
    <property type="molecule type" value="Genomic_DNA"/>
</dbReference>
<comment type="caution">
    <text evidence="3">The sequence shown here is derived from an EMBL/GenBank/DDBJ whole genome shotgun (WGS) entry which is preliminary data.</text>
</comment>
<evidence type="ECO:0000313" key="4">
    <source>
        <dbReference type="Proteomes" id="UP000664132"/>
    </source>
</evidence>
<dbReference type="Proteomes" id="UP000664132">
    <property type="component" value="Unassembled WGS sequence"/>
</dbReference>
<feature type="compositionally biased region" description="Acidic residues" evidence="1">
    <location>
        <begin position="313"/>
        <end position="339"/>
    </location>
</feature>
<feature type="compositionally biased region" description="Polar residues" evidence="1">
    <location>
        <begin position="379"/>
        <end position="394"/>
    </location>
</feature>
<feature type="signal peptide" evidence="2">
    <location>
        <begin position="1"/>
        <end position="19"/>
    </location>
</feature>
<evidence type="ECO:0000256" key="1">
    <source>
        <dbReference type="SAM" id="MobiDB-lite"/>
    </source>
</evidence>
<keyword evidence="4" id="KW-1185">Reference proteome</keyword>
<sequence>MKATLVLLPALAAICHGAALPHDADMVERAEGWNQKRQVTIVVTKTTTKTTAAAVYTTSTKYTTLPTPVITKTSTITKPYTTPKDDVSTVIVTVTGKPTTVTPPVVTVTVTAKTSSSVKPPVTVTVTVAPPEETEEPEMPSTTENSWQITRTLPPLTFGKRDASPVPEPEAEAQRGRPTRWGNWGPGGQTVVQTQTVKETVTYYPPTSTGITKTITITPTVRTSLSTSVTTIYYTPPPSSSKLVTTITQTATVVPTITAGPITVTKTLTPMPTPKSTVKSTITIWDGAINGKRSPQTLGFPSRTANTLPTETEYPDPEEEEPEWEEEEEVEPEYPEEEPTFVLGTPTRTVRVSPTPIKPTSTSTKKPTRPTYVFPPASPTNEFSLGTPTRTVNVSPTPPASTSTKKPWWYSPLKTVTVTKYLPPKPTPTGTLIVNSGTLPVLTLGGKRADNAAAARGKRQAADADVTRSATFAPGAPVKSVPGFVTSTKKP</sequence>
<accession>A0A8H7TJM3</accession>
<proteinExistence type="predicted"/>
<evidence type="ECO:0000256" key="2">
    <source>
        <dbReference type="SAM" id="SignalP"/>
    </source>
</evidence>
<feature type="region of interest" description="Disordered" evidence="1">
    <location>
        <begin position="155"/>
        <end position="190"/>
    </location>
</feature>
<feature type="region of interest" description="Disordered" evidence="1">
    <location>
        <begin position="289"/>
        <end position="405"/>
    </location>
</feature>
<feature type="region of interest" description="Disordered" evidence="1">
    <location>
        <begin position="130"/>
        <end position="149"/>
    </location>
</feature>
<reference evidence="3" key="1">
    <citation type="submission" date="2021-02" db="EMBL/GenBank/DDBJ databases">
        <title>Genome sequence Cadophora malorum strain M34.</title>
        <authorList>
            <person name="Stefanovic E."/>
            <person name="Vu D."/>
            <person name="Scully C."/>
            <person name="Dijksterhuis J."/>
            <person name="Roader J."/>
            <person name="Houbraken J."/>
        </authorList>
    </citation>
    <scope>NUCLEOTIDE SEQUENCE</scope>
    <source>
        <strain evidence="3">M34</strain>
    </source>
</reference>
<keyword evidence="2" id="KW-0732">Signal</keyword>
<evidence type="ECO:0000313" key="3">
    <source>
        <dbReference type="EMBL" id="KAG4420126.1"/>
    </source>
</evidence>